<dbReference type="InterPro" id="IPR004107">
    <property type="entry name" value="Integrase_SAM-like_N"/>
</dbReference>
<protein>
    <submittedName>
        <fullName evidence="8">Tyrosine-type recombinase/integrase</fullName>
    </submittedName>
</protein>
<evidence type="ECO:0000256" key="5">
    <source>
        <dbReference type="PROSITE-ProRule" id="PRU01248"/>
    </source>
</evidence>
<dbReference type="Proteomes" id="UP000832041">
    <property type="component" value="Chromosome"/>
</dbReference>
<evidence type="ECO:0000256" key="1">
    <source>
        <dbReference type="ARBA" id="ARBA00008857"/>
    </source>
</evidence>
<dbReference type="InterPro" id="IPR041657">
    <property type="entry name" value="HTH_17"/>
</dbReference>
<dbReference type="InterPro" id="IPR013762">
    <property type="entry name" value="Integrase-like_cat_sf"/>
</dbReference>
<dbReference type="PANTHER" id="PTHR30349:SF41">
    <property type="entry name" value="INTEGRASE_RECOMBINASE PROTEIN MJ0367-RELATED"/>
    <property type="match status" value="1"/>
</dbReference>
<name>A0ABY4LBF2_THEAE</name>
<feature type="domain" description="Tyr recombinase" evidence="6">
    <location>
        <begin position="246"/>
        <end position="456"/>
    </location>
</feature>
<keyword evidence="4" id="KW-0233">DNA recombination</keyword>
<dbReference type="PANTHER" id="PTHR30349">
    <property type="entry name" value="PHAGE INTEGRASE-RELATED"/>
    <property type="match status" value="1"/>
</dbReference>
<evidence type="ECO:0000313" key="9">
    <source>
        <dbReference type="Proteomes" id="UP000832041"/>
    </source>
</evidence>
<dbReference type="EMBL" id="CP051627">
    <property type="protein sequence ID" value="UPT23568.1"/>
    <property type="molecule type" value="Genomic_DNA"/>
</dbReference>
<dbReference type="InterPro" id="IPR010093">
    <property type="entry name" value="SinI_DNA-bd"/>
</dbReference>
<organism evidence="8 9">
    <name type="scientific">Thermobifida alba</name>
    <name type="common">Thermomonospora alba</name>
    <dbReference type="NCBI Taxonomy" id="53522"/>
    <lineage>
        <taxon>Bacteria</taxon>
        <taxon>Bacillati</taxon>
        <taxon>Actinomycetota</taxon>
        <taxon>Actinomycetes</taxon>
        <taxon>Streptosporangiales</taxon>
        <taxon>Nocardiopsidaceae</taxon>
        <taxon>Thermobifida</taxon>
    </lineage>
</organism>
<evidence type="ECO:0000259" key="7">
    <source>
        <dbReference type="PROSITE" id="PS51900"/>
    </source>
</evidence>
<keyword evidence="9" id="KW-1185">Reference proteome</keyword>
<proteinExistence type="inferred from homology"/>
<dbReference type="PROSITE" id="PS51898">
    <property type="entry name" value="TYR_RECOMBINASE"/>
    <property type="match status" value="1"/>
</dbReference>
<sequence length="466" mass="51987">MNRGQHDHPPRLLLTVPEAARVLAISRSKLYELLVSGAVRSLRIGGSRRIPVSALDDYVSGLLDQGGGGLMGKLRDGVMKRGKTWSYVIRVPAPETGVSKPKWVGGFATEDEAKAARDEARVKARRGEYIERNQVTVTDYLTEWLDTHSVQIKPKTLQMYRFLVDRYVVPRIGEMRLQAVRPATITKLYRDLSASGGRDGKGLSPRTVEYVHAVLRKAFRDAVEIEQLLPSNPVERAKRPRKKRSEPGEVWTPAQLKVFLEEAARSHRLWAFFHVAAYTGARRGELLCLRWPDVDLDSAEVRIARSVSVIDGRRVEGSTKSGRSRVVGLDAETVGVLRRHRAEQDRERQVLGEAWKGDPDGYVFTTAWGEPIHPDTVSSLMRQLIRRYNEPAQGPGPAERLPPARLHDLRHVHATTLLLAGVPVHLVAARLGHADPSVTLRVYAHVVREQMAAVADAFAQAVREGC</sequence>
<accession>A0ABY4LBF2</accession>
<evidence type="ECO:0000256" key="3">
    <source>
        <dbReference type="ARBA" id="ARBA00023125"/>
    </source>
</evidence>
<dbReference type="Gene3D" id="1.10.443.10">
    <property type="entry name" value="Intergrase catalytic core"/>
    <property type="match status" value="1"/>
</dbReference>
<dbReference type="Pfam" id="PF14659">
    <property type="entry name" value="Phage_int_SAM_3"/>
    <property type="match status" value="1"/>
</dbReference>
<evidence type="ECO:0000313" key="8">
    <source>
        <dbReference type="EMBL" id="UPT23568.1"/>
    </source>
</evidence>
<feature type="domain" description="Core-binding (CB)" evidence="7">
    <location>
        <begin position="135"/>
        <end position="223"/>
    </location>
</feature>
<dbReference type="RefSeq" id="WP_341849840.1">
    <property type="nucleotide sequence ID" value="NZ_CP051627.1"/>
</dbReference>
<dbReference type="InterPro" id="IPR044068">
    <property type="entry name" value="CB"/>
</dbReference>
<dbReference type="SUPFAM" id="SSF56349">
    <property type="entry name" value="DNA breaking-rejoining enzymes"/>
    <property type="match status" value="1"/>
</dbReference>
<dbReference type="NCBIfam" id="TIGR01764">
    <property type="entry name" value="excise"/>
    <property type="match status" value="1"/>
</dbReference>
<gene>
    <name evidence="8" type="ORF">FOF52_16345</name>
</gene>
<dbReference type="CDD" id="cd01189">
    <property type="entry name" value="INT_ICEBs1_C_like"/>
    <property type="match status" value="1"/>
</dbReference>
<dbReference type="InterPro" id="IPR002104">
    <property type="entry name" value="Integrase_catalytic"/>
</dbReference>
<dbReference type="InterPro" id="IPR050090">
    <property type="entry name" value="Tyrosine_recombinase_XerCD"/>
</dbReference>
<keyword evidence="3 5" id="KW-0238">DNA-binding</keyword>
<dbReference type="InterPro" id="IPR010998">
    <property type="entry name" value="Integrase_recombinase_N"/>
</dbReference>
<dbReference type="InterPro" id="IPR011010">
    <property type="entry name" value="DNA_brk_join_enz"/>
</dbReference>
<comment type="similarity">
    <text evidence="1">Belongs to the 'phage' integrase family.</text>
</comment>
<evidence type="ECO:0000256" key="2">
    <source>
        <dbReference type="ARBA" id="ARBA00022908"/>
    </source>
</evidence>
<keyword evidence="2" id="KW-0229">DNA integration</keyword>
<dbReference type="Gene3D" id="1.10.150.130">
    <property type="match status" value="1"/>
</dbReference>
<dbReference type="Pfam" id="PF00589">
    <property type="entry name" value="Phage_integrase"/>
    <property type="match status" value="1"/>
</dbReference>
<evidence type="ECO:0000259" key="6">
    <source>
        <dbReference type="PROSITE" id="PS51898"/>
    </source>
</evidence>
<dbReference type="Pfam" id="PF12728">
    <property type="entry name" value="HTH_17"/>
    <property type="match status" value="1"/>
</dbReference>
<dbReference type="PROSITE" id="PS51900">
    <property type="entry name" value="CB"/>
    <property type="match status" value="1"/>
</dbReference>
<evidence type="ECO:0000256" key="4">
    <source>
        <dbReference type="ARBA" id="ARBA00023172"/>
    </source>
</evidence>
<reference evidence="8 9" key="1">
    <citation type="submission" date="2020-04" db="EMBL/GenBank/DDBJ databases">
        <title>Thermobifida alba genome sequencing and assembly.</title>
        <authorList>
            <person name="Luzics S."/>
            <person name="Horvath B."/>
            <person name="Nagy I."/>
            <person name="Toth A."/>
            <person name="Nagy I."/>
            <person name="Kukolya J."/>
        </authorList>
    </citation>
    <scope>NUCLEOTIDE SEQUENCE [LARGE SCALE GENOMIC DNA]</scope>
    <source>
        <strain evidence="8 9">DSM 43795</strain>
    </source>
</reference>